<reference evidence="2 3" key="1">
    <citation type="journal article" date="2018" name="Sci. Rep.">
        <title>Genomic signatures of local adaptation to the degree of environmental predictability in rotifers.</title>
        <authorList>
            <person name="Franch-Gras L."/>
            <person name="Hahn C."/>
            <person name="Garcia-Roger E.M."/>
            <person name="Carmona M.J."/>
            <person name="Serra M."/>
            <person name="Gomez A."/>
        </authorList>
    </citation>
    <scope>NUCLEOTIDE SEQUENCE [LARGE SCALE GENOMIC DNA]</scope>
    <source>
        <strain evidence="2">HYR1</strain>
    </source>
</reference>
<comment type="similarity">
    <text evidence="1">Belongs to the NDRG family.</text>
</comment>
<organism evidence="2 3">
    <name type="scientific">Brachionus plicatilis</name>
    <name type="common">Marine rotifer</name>
    <name type="synonym">Brachionus muelleri</name>
    <dbReference type="NCBI Taxonomy" id="10195"/>
    <lineage>
        <taxon>Eukaryota</taxon>
        <taxon>Metazoa</taxon>
        <taxon>Spiralia</taxon>
        <taxon>Gnathifera</taxon>
        <taxon>Rotifera</taxon>
        <taxon>Eurotatoria</taxon>
        <taxon>Monogononta</taxon>
        <taxon>Pseudotrocha</taxon>
        <taxon>Ploima</taxon>
        <taxon>Brachionidae</taxon>
        <taxon>Brachionus</taxon>
    </lineage>
</organism>
<evidence type="ECO:0000256" key="1">
    <source>
        <dbReference type="ARBA" id="ARBA00005598"/>
    </source>
</evidence>
<dbReference type="STRING" id="10195.A0A3M7QCN9"/>
<keyword evidence="3" id="KW-1185">Reference proteome</keyword>
<accession>A0A3M7QCN9</accession>
<name>A0A3M7QCN9_BRAPC</name>
<dbReference type="Proteomes" id="UP000276133">
    <property type="component" value="Unassembled WGS sequence"/>
</dbReference>
<proteinExistence type="inferred from homology"/>
<dbReference type="InterPro" id="IPR029058">
    <property type="entry name" value="AB_hydrolase_fold"/>
</dbReference>
<dbReference type="PANTHER" id="PTHR11034">
    <property type="entry name" value="N-MYC DOWNSTREAM REGULATED"/>
    <property type="match status" value="1"/>
</dbReference>
<sequence>MADFELTGIEIKDTNLHHHSKLSTEECFVRTRYGQIFVTIQGNRAKTPIITFPDIGLNSKSQFHGFFDYPDNQSLMESFCCYHINALGQEESAPSLPQNFVYPTCDQLAETVVDVINHFNLKAVICFGVGLGANILSRFCLLHPDLVNGCVLLNCVSTKCGWIEWGYQKWNRWYLSSGQYTEFTNNYLLWHHFGYKTWENNHDLVQTYSDIFSRCNPVNLSLLINSYINRTDLGLQRPEFEHSPKEHKYNFRCSVLNVMGDESPHDDDVVDTNGRLDPSKSAFVKFADCGGMILEEQPAKMSEALRHFLQGLGYVPHLSITTHSLVNRHSEQAIKLKLLHQSAEESRLLEESVSLANVPISLEENKNQNQIA</sequence>
<dbReference type="InterPro" id="IPR004142">
    <property type="entry name" value="NDRG"/>
</dbReference>
<dbReference type="EMBL" id="REGN01006530">
    <property type="protein sequence ID" value="RNA09150.1"/>
    <property type="molecule type" value="Genomic_DNA"/>
</dbReference>
<protein>
    <submittedName>
        <fullName evidence="2">NDRG3 isoform X3</fullName>
    </submittedName>
</protein>
<dbReference type="Pfam" id="PF03096">
    <property type="entry name" value="Ndr"/>
    <property type="match status" value="1"/>
</dbReference>
<dbReference type="OrthoDB" id="741027at2759"/>
<evidence type="ECO:0000313" key="3">
    <source>
        <dbReference type="Proteomes" id="UP000276133"/>
    </source>
</evidence>
<dbReference type="AlphaFoldDB" id="A0A3M7QCN9"/>
<comment type="caution">
    <text evidence="2">The sequence shown here is derived from an EMBL/GenBank/DDBJ whole genome shotgun (WGS) entry which is preliminary data.</text>
</comment>
<dbReference type="Gene3D" id="3.40.50.1820">
    <property type="entry name" value="alpha/beta hydrolase"/>
    <property type="match status" value="1"/>
</dbReference>
<gene>
    <name evidence="2" type="ORF">BpHYR1_027668</name>
</gene>
<evidence type="ECO:0000313" key="2">
    <source>
        <dbReference type="EMBL" id="RNA09150.1"/>
    </source>
</evidence>
<dbReference type="SUPFAM" id="SSF53474">
    <property type="entry name" value="alpha/beta-Hydrolases"/>
    <property type="match status" value="1"/>
</dbReference>